<feature type="chain" id="PRO_5036205362" evidence="1">
    <location>
        <begin position="22"/>
        <end position="348"/>
    </location>
</feature>
<dbReference type="OrthoDB" id="3941538at2759"/>
<dbReference type="Proteomes" id="UP000570595">
    <property type="component" value="Unassembled WGS sequence"/>
</dbReference>
<gene>
    <name evidence="3" type="ORF">FOL46_006102</name>
    <name evidence="2" type="ORF">FOZ61_009681</name>
</gene>
<comment type="caution">
    <text evidence="3">The sequence shown here is derived from an EMBL/GenBank/DDBJ whole genome shotgun (WGS) entry which is preliminary data.</text>
</comment>
<protein>
    <submittedName>
        <fullName evidence="3">Uncharacterized protein</fullName>
    </submittedName>
</protein>
<evidence type="ECO:0000313" key="5">
    <source>
        <dbReference type="Proteomes" id="UP000572268"/>
    </source>
</evidence>
<dbReference type="EMBL" id="JABAHT010000724">
    <property type="protein sequence ID" value="KAF4652436.1"/>
    <property type="molecule type" value="Genomic_DNA"/>
</dbReference>
<feature type="signal peptide" evidence="1">
    <location>
        <begin position="1"/>
        <end position="21"/>
    </location>
</feature>
<name>A0A7J6LN21_PEROL</name>
<keyword evidence="1" id="KW-0732">Signal</keyword>
<dbReference type="EMBL" id="JABANN010000387">
    <property type="protein sequence ID" value="KAF4660506.1"/>
    <property type="molecule type" value="Genomic_DNA"/>
</dbReference>
<organism evidence="3 5">
    <name type="scientific">Perkinsus olseni</name>
    <name type="common">Perkinsus atlanticus</name>
    <dbReference type="NCBI Taxonomy" id="32597"/>
    <lineage>
        <taxon>Eukaryota</taxon>
        <taxon>Sar</taxon>
        <taxon>Alveolata</taxon>
        <taxon>Perkinsozoa</taxon>
        <taxon>Perkinsea</taxon>
        <taxon>Perkinsida</taxon>
        <taxon>Perkinsidae</taxon>
        <taxon>Perkinsus</taxon>
    </lineage>
</organism>
<evidence type="ECO:0000256" key="1">
    <source>
        <dbReference type="SAM" id="SignalP"/>
    </source>
</evidence>
<sequence>MGALQSKILSPFLLIVPSTLSSHRYVGPDRAYLNWKPPVGYYWSNVTGIDGLVEVSMEISKSNRILLASFGFLSADGDMTTTPPNLLVRVIEGGLLSRRNCRELRYRPWAWQSAPLQLRKVTSDTIAVCPPTRKEDFASVLRVVLHKQDYGTQLPTVVEVHRRNDASHYLAPPRLLIYPGLYVNDSSQGNGVSKLRVVIRTEGSRGGRHGEVKFTVTHNGEAVSSSYVKFEVFAYRSDSRMYRALNAADCCQLRVKSDGRDYEGVTVDEVLGMLGGYHSRIAICPTSSEDTLSIVLNKDSWGTDEVRKIEVVRVEAPTGRESHNPAELVRTKRSSIDERADAKIQKIG</sequence>
<reference evidence="4 5" key="1">
    <citation type="submission" date="2020-04" db="EMBL/GenBank/DDBJ databases">
        <title>Perkinsus olseni comparative genomics.</title>
        <authorList>
            <person name="Bogema D.R."/>
        </authorList>
    </citation>
    <scope>NUCLEOTIDE SEQUENCE [LARGE SCALE GENOMIC DNA]</scope>
    <source>
        <strain evidence="2">ATCC PRA-179</strain>
        <strain evidence="3">ATCC PRA-31</strain>
    </source>
</reference>
<evidence type="ECO:0000313" key="3">
    <source>
        <dbReference type="EMBL" id="KAF4660506.1"/>
    </source>
</evidence>
<accession>A0A7J6LN21</accession>
<evidence type="ECO:0000313" key="4">
    <source>
        <dbReference type="Proteomes" id="UP000570595"/>
    </source>
</evidence>
<evidence type="ECO:0000313" key="2">
    <source>
        <dbReference type="EMBL" id="KAF4652436.1"/>
    </source>
</evidence>
<dbReference type="AlphaFoldDB" id="A0A7J6LN21"/>
<proteinExistence type="predicted"/>
<dbReference type="Proteomes" id="UP000572268">
    <property type="component" value="Unassembled WGS sequence"/>
</dbReference>